<feature type="transmembrane region" description="Helical" evidence="7">
    <location>
        <begin position="637"/>
        <end position="663"/>
    </location>
</feature>
<dbReference type="OrthoDB" id="2126698at2759"/>
<evidence type="ECO:0000256" key="5">
    <source>
        <dbReference type="ARBA" id="ARBA00022989"/>
    </source>
</evidence>
<dbReference type="InterPro" id="IPR001087">
    <property type="entry name" value="GDSL"/>
</dbReference>
<dbReference type="InterPro" id="IPR002528">
    <property type="entry name" value="MATE_fam"/>
</dbReference>
<feature type="transmembrane region" description="Helical" evidence="7">
    <location>
        <begin position="467"/>
        <end position="487"/>
    </location>
</feature>
<dbReference type="InterPro" id="IPR036514">
    <property type="entry name" value="SGNH_hydro_sf"/>
</dbReference>
<evidence type="ECO:0000256" key="3">
    <source>
        <dbReference type="ARBA" id="ARBA00010199"/>
    </source>
</evidence>
<dbReference type="InterPro" id="IPR035669">
    <property type="entry name" value="SGNH_plant_lipase-like"/>
</dbReference>
<dbReference type="Pfam" id="PF00657">
    <property type="entry name" value="Lipase_GDSL"/>
    <property type="match status" value="1"/>
</dbReference>
<dbReference type="GO" id="GO:0016020">
    <property type="term" value="C:membrane"/>
    <property type="evidence" value="ECO:0007669"/>
    <property type="project" value="UniProtKB-SubCell"/>
</dbReference>
<dbReference type="CDD" id="cd13132">
    <property type="entry name" value="MATE_eukaryotic"/>
    <property type="match status" value="1"/>
</dbReference>
<dbReference type="PANTHER" id="PTHR11206">
    <property type="entry name" value="MULTIDRUG RESISTANCE PROTEIN"/>
    <property type="match status" value="1"/>
</dbReference>
<keyword evidence="5 7" id="KW-1133">Transmembrane helix</keyword>
<dbReference type="GO" id="GO:0015297">
    <property type="term" value="F:antiporter activity"/>
    <property type="evidence" value="ECO:0007669"/>
    <property type="project" value="InterPro"/>
</dbReference>
<dbReference type="EMBL" id="CP097506">
    <property type="protein sequence ID" value="URD96572.1"/>
    <property type="molecule type" value="Genomic_DNA"/>
</dbReference>
<comment type="similarity">
    <text evidence="3 7">Belongs to the multi antimicrobial extrusion (MATE) (TC 2.A.66.1) family.</text>
</comment>
<feature type="transmembrane region" description="Helical" evidence="7">
    <location>
        <begin position="37"/>
        <end position="58"/>
    </location>
</feature>
<keyword evidence="9" id="KW-1185">Reference proteome</keyword>
<feature type="transmembrane region" description="Helical" evidence="7">
    <location>
        <begin position="755"/>
        <end position="778"/>
    </location>
</feature>
<feature type="transmembrane region" description="Helical" evidence="7">
    <location>
        <begin position="572"/>
        <end position="594"/>
    </location>
</feature>
<feature type="transmembrane region" description="Helical" evidence="7">
    <location>
        <begin position="508"/>
        <end position="532"/>
    </location>
</feature>
<organism evidence="8 9">
    <name type="scientific">Musa troglodytarum</name>
    <name type="common">fe'i banana</name>
    <dbReference type="NCBI Taxonomy" id="320322"/>
    <lineage>
        <taxon>Eukaryota</taxon>
        <taxon>Viridiplantae</taxon>
        <taxon>Streptophyta</taxon>
        <taxon>Embryophyta</taxon>
        <taxon>Tracheophyta</taxon>
        <taxon>Spermatophyta</taxon>
        <taxon>Magnoliopsida</taxon>
        <taxon>Liliopsida</taxon>
        <taxon>Zingiberales</taxon>
        <taxon>Musaceae</taxon>
        <taxon>Musa</taxon>
    </lineage>
</organism>
<comment type="caution">
    <text evidence="7">Lacks conserved residue(s) required for the propagation of feature annotation.</text>
</comment>
<dbReference type="CDD" id="cd01837">
    <property type="entry name" value="SGNH_plant_lipase_like"/>
    <property type="match status" value="1"/>
</dbReference>
<gene>
    <name evidence="8" type="ORF">MUK42_32247</name>
</gene>
<evidence type="ECO:0000256" key="7">
    <source>
        <dbReference type="RuleBase" id="RU004914"/>
    </source>
</evidence>
<feature type="transmembrane region" description="Helical" evidence="7">
    <location>
        <begin position="426"/>
        <end position="447"/>
    </location>
</feature>
<feature type="transmembrane region" description="Helical" evidence="7">
    <location>
        <begin position="683"/>
        <end position="704"/>
    </location>
</feature>
<evidence type="ECO:0000256" key="2">
    <source>
        <dbReference type="ARBA" id="ARBA00008668"/>
    </source>
</evidence>
<sequence>MRYDEFLLTFLYKCLPTAVPKRHGGPLSTLRKVERPIIAAAAMRPVLLFLFLVVVVSAETKVPAVYIFGDSTADVGNNNYLPGDDAKANFPHYGIDFPHQRPTGRFSNGYNGIDFMAIHMGFRRSPPPYLSIVNETHTPILRGLRGVNFASGGSGILDTTVSMHAAHDLSFASPSPPSFDHLHSVPIHQGSRITMTKQVQDFAALTSNIVSHTNASRAKYLLSRSVFLISSGGNDVFAFFSATNSSPSAAETQQFYDAMVANYSVHLKALYDLGARKFALIDVPPIGCCPYSRSQHPLGACIDGLNGLAKGVNDRIKLLLANLSSKLDGVRYTIGSSYNVVLNMIADPAGVGYKDVKSACCGGGKLGAEAGCSPNTTYCGNRNQYLFWDRIHPTHATSARAGLAFYSGSLEFAAPINLKQLEKKKLWYLAGPAIFTSFAQYSLGAVTQIFAGHLTTLELDAVSTENMVIAGLAFGIMLGMGSALETLCGQAFGAKQLHMLGVYMQRSWVILTAMCICLLPIYLFATHILLFFHQDAEIAVLAGRFSLYMIPQLFAYGLNFPIQKFLQAQSKVMTMAVVSAVALLFHLFLSWLLIVQFKLGLVGAATSLNAAWWVVVIGQFVYIAWGYCPGNLRNAQVAVAAISICINLYGWEMMVFLGFNAAISVRISNELGAGRPRAAKFSILVVIMSSLVFGLVFFSLVLVLKDVYGVPFTNSPDVVAAVTDLAVVFAFTLLLSSVQPVLTGVAVGAGWQTLVAYINLGCYYLVGVPVGCLLAYYFDQGVKAMEAESRIRKWGGSVDEPTNKD</sequence>
<keyword evidence="4 7" id="KW-0812">Transmembrane</keyword>
<protein>
    <recommendedName>
        <fullName evidence="7">Protein DETOXIFICATION</fullName>
    </recommendedName>
    <alternativeName>
        <fullName evidence="7">Multidrug and toxic compound extrusion protein</fullName>
    </alternativeName>
</protein>
<accession>A0A9E7JVY7</accession>
<evidence type="ECO:0000313" key="8">
    <source>
        <dbReference type="EMBL" id="URD96572.1"/>
    </source>
</evidence>
<dbReference type="Gene3D" id="3.40.50.1110">
    <property type="entry name" value="SGNH hydrolase"/>
    <property type="match status" value="1"/>
</dbReference>
<evidence type="ECO:0000256" key="4">
    <source>
        <dbReference type="ARBA" id="ARBA00022692"/>
    </source>
</evidence>
<dbReference type="GO" id="GO:0016788">
    <property type="term" value="F:hydrolase activity, acting on ester bonds"/>
    <property type="evidence" value="ECO:0007669"/>
    <property type="project" value="InterPro"/>
</dbReference>
<name>A0A9E7JVY7_9LILI</name>
<dbReference type="AlphaFoldDB" id="A0A9E7JVY7"/>
<comment type="similarity">
    <text evidence="2">Belongs to the 'GDSL' lipolytic enzyme family.</text>
</comment>
<dbReference type="GO" id="GO:1990961">
    <property type="term" value="P:xenobiotic detoxification by transmembrane export across the plasma membrane"/>
    <property type="evidence" value="ECO:0007669"/>
    <property type="project" value="InterPro"/>
</dbReference>
<evidence type="ECO:0000256" key="6">
    <source>
        <dbReference type="ARBA" id="ARBA00023136"/>
    </source>
</evidence>
<comment type="subcellular location">
    <subcellularLocation>
        <location evidence="1">Membrane</location>
        <topology evidence="1">Multi-pass membrane protein</topology>
    </subcellularLocation>
</comment>
<dbReference type="Proteomes" id="UP001055439">
    <property type="component" value="Chromosome 4"/>
</dbReference>
<keyword evidence="6 7" id="KW-0472">Membrane</keyword>
<evidence type="ECO:0000313" key="9">
    <source>
        <dbReference type="Proteomes" id="UP001055439"/>
    </source>
</evidence>
<evidence type="ECO:0000256" key="1">
    <source>
        <dbReference type="ARBA" id="ARBA00004141"/>
    </source>
</evidence>
<reference evidence="8" key="1">
    <citation type="submission" date="2022-05" db="EMBL/GenBank/DDBJ databases">
        <title>The Musa troglodytarum L. genome provides insights into the mechanism of non-climacteric behaviour and enrichment of carotenoids.</title>
        <authorList>
            <person name="Wang J."/>
        </authorList>
    </citation>
    <scope>NUCLEOTIDE SEQUENCE</scope>
    <source>
        <tissue evidence="8">Leaf</tissue>
    </source>
</reference>
<proteinExistence type="inferred from homology"/>
<dbReference type="GO" id="GO:0042910">
    <property type="term" value="F:xenobiotic transmembrane transporter activity"/>
    <property type="evidence" value="ECO:0007669"/>
    <property type="project" value="InterPro"/>
</dbReference>
<feature type="transmembrane region" description="Helical" evidence="7">
    <location>
        <begin position="600"/>
        <end position="625"/>
    </location>
</feature>
<dbReference type="Pfam" id="PF01554">
    <property type="entry name" value="MatE"/>
    <property type="match status" value="2"/>
</dbReference>
<dbReference type="InterPro" id="IPR045069">
    <property type="entry name" value="MATE_euk"/>
</dbReference>